<comment type="similarity">
    <text evidence="2">Belongs to the CENP-X/MHF2 family.</text>
</comment>
<keyword evidence="8" id="KW-1185">Reference proteome</keyword>
<gene>
    <name evidence="7" type="ORF">CPELLU_LOCUS11171</name>
</gene>
<reference evidence="7" key="1">
    <citation type="submission" date="2021-06" db="EMBL/GenBank/DDBJ databases">
        <authorList>
            <person name="Kallberg Y."/>
            <person name="Tangrot J."/>
            <person name="Rosling A."/>
        </authorList>
    </citation>
    <scope>NUCLEOTIDE SEQUENCE</scope>
    <source>
        <strain evidence="7">FL966</strain>
    </source>
</reference>
<accession>A0A9N9ET69</accession>
<evidence type="ECO:0000256" key="2">
    <source>
        <dbReference type="ARBA" id="ARBA00009359"/>
    </source>
</evidence>
<dbReference type="InterPro" id="IPR018552">
    <property type="entry name" value="CENP-X"/>
</dbReference>
<evidence type="ECO:0000256" key="3">
    <source>
        <dbReference type="ARBA" id="ARBA00022763"/>
    </source>
</evidence>
<comment type="caution">
    <text evidence="7">The sequence shown here is derived from an EMBL/GenBank/DDBJ whole genome shotgun (WGS) entry which is preliminary data.</text>
</comment>
<dbReference type="GO" id="GO:0006281">
    <property type="term" value="P:DNA repair"/>
    <property type="evidence" value="ECO:0007669"/>
    <property type="project" value="UniProtKB-KW"/>
</dbReference>
<evidence type="ECO:0000313" key="7">
    <source>
        <dbReference type="EMBL" id="CAG8688712.1"/>
    </source>
</evidence>
<organism evidence="7 8">
    <name type="scientific">Cetraspora pellucida</name>
    <dbReference type="NCBI Taxonomy" id="1433469"/>
    <lineage>
        <taxon>Eukaryota</taxon>
        <taxon>Fungi</taxon>
        <taxon>Fungi incertae sedis</taxon>
        <taxon>Mucoromycota</taxon>
        <taxon>Glomeromycotina</taxon>
        <taxon>Glomeromycetes</taxon>
        <taxon>Diversisporales</taxon>
        <taxon>Gigasporaceae</taxon>
        <taxon>Cetraspora</taxon>
    </lineage>
</organism>
<name>A0A9N9ET69_9GLOM</name>
<dbReference type="Proteomes" id="UP000789759">
    <property type="component" value="Unassembled WGS sequence"/>
</dbReference>
<evidence type="ECO:0000256" key="4">
    <source>
        <dbReference type="ARBA" id="ARBA00023125"/>
    </source>
</evidence>
<dbReference type="PANTHER" id="PTHR28680:SF1">
    <property type="entry name" value="CENTROMERE PROTEIN X"/>
    <property type="match status" value="1"/>
</dbReference>
<dbReference type="AlphaFoldDB" id="A0A9N9ET69"/>
<comment type="subcellular location">
    <subcellularLocation>
        <location evidence="1">Nucleus</location>
    </subcellularLocation>
</comment>
<dbReference type="GO" id="GO:0003677">
    <property type="term" value="F:DNA binding"/>
    <property type="evidence" value="ECO:0007669"/>
    <property type="project" value="UniProtKB-KW"/>
</dbReference>
<keyword evidence="4" id="KW-0238">DNA-binding</keyword>
<evidence type="ECO:0000256" key="6">
    <source>
        <dbReference type="ARBA" id="ARBA00023242"/>
    </source>
</evidence>
<evidence type="ECO:0000256" key="1">
    <source>
        <dbReference type="ARBA" id="ARBA00004123"/>
    </source>
</evidence>
<dbReference type="PANTHER" id="PTHR28680">
    <property type="entry name" value="CENTROMERE PROTEIN X"/>
    <property type="match status" value="1"/>
</dbReference>
<dbReference type="CDD" id="cd22921">
    <property type="entry name" value="HFD_CENP-X"/>
    <property type="match status" value="1"/>
</dbReference>
<keyword evidence="5" id="KW-0234">DNA repair</keyword>
<keyword evidence="3" id="KW-0227">DNA damage</keyword>
<sequence length="99" mass="11278">MSSEEPITFDTTVLNDIFKTVWKKRKTKARKDALLLSAEYLRLFTDEAISRAAIVAKKDYPGATLPRLEAHHLEKVITNSNSIVKMTNEDIAPQLTRDF</sequence>
<dbReference type="GO" id="GO:0000712">
    <property type="term" value="P:resolution of meiotic recombination intermediates"/>
    <property type="evidence" value="ECO:0007669"/>
    <property type="project" value="TreeGrafter"/>
</dbReference>
<protein>
    <submittedName>
        <fullName evidence="7">12275_t:CDS:1</fullName>
    </submittedName>
</protein>
<dbReference type="EMBL" id="CAJVQA010009699">
    <property type="protein sequence ID" value="CAG8688712.1"/>
    <property type="molecule type" value="Genomic_DNA"/>
</dbReference>
<evidence type="ECO:0000313" key="8">
    <source>
        <dbReference type="Proteomes" id="UP000789759"/>
    </source>
</evidence>
<evidence type="ECO:0000256" key="5">
    <source>
        <dbReference type="ARBA" id="ARBA00023204"/>
    </source>
</evidence>
<dbReference type="Pfam" id="PF09415">
    <property type="entry name" value="CENP-X"/>
    <property type="match status" value="1"/>
</dbReference>
<dbReference type="Gene3D" id="6.10.130.30">
    <property type="match status" value="1"/>
</dbReference>
<dbReference type="GO" id="GO:0051382">
    <property type="term" value="P:kinetochore assembly"/>
    <property type="evidence" value="ECO:0007669"/>
    <property type="project" value="InterPro"/>
</dbReference>
<dbReference type="GO" id="GO:0071821">
    <property type="term" value="C:FANCM-MHF complex"/>
    <property type="evidence" value="ECO:0007669"/>
    <property type="project" value="TreeGrafter"/>
</dbReference>
<proteinExistence type="inferred from homology"/>
<dbReference type="GO" id="GO:0031297">
    <property type="term" value="P:replication fork processing"/>
    <property type="evidence" value="ECO:0007669"/>
    <property type="project" value="TreeGrafter"/>
</dbReference>
<keyword evidence="6" id="KW-0539">Nucleus</keyword>
<dbReference type="OrthoDB" id="2500381at2759"/>